<dbReference type="CDD" id="cd09279">
    <property type="entry name" value="RNase_HI_like"/>
    <property type="match status" value="1"/>
</dbReference>
<feature type="region of interest" description="Disordered" evidence="2">
    <location>
        <begin position="264"/>
        <end position="296"/>
    </location>
</feature>
<dbReference type="Gene3D" id="3.30.420.10">
    <property type="entry name" value="Ribonuclease H-like superfamily/Ribonuclease H"/>
    <property type="match status" value="1"/>
</dbReference>
<dbReference type="InterPro" id="IPR041577">
    <property type="entry name" value="RT_RNaseH_2"/>
</dbReference>
<dbReference type="InterPro" id="IPR002156">
    <property type="entry name" value="RNaseH_domain"/>
</dbReference>
<dbReference type="GO" id="GO:0004523">
    <property type="term" value="F:RNA-DNA hybrid ribonuclease activity"/>
    <property type="evidence" value="ECO:0007669"/>
    <property type="project" value="InterPro"/>
</dbReference>
<dbReference type="Gene3D" id="2.40.70.10">
    <property type="entry name" value="Acid Proteases"/>
    <property type="match status" value="1"/>
</dbReference>
<dbReference type="EnsemblPlants" id="Ma03_t17400.1">
    <property type="protein sequence ID" value="Ma03_p17400.1"/>
    <property type="gene ID" value="Ma03_g17400"/>
</dbReference>
<protein>
    <recommendedName>
        <fullName evidence="7">RNase H type-1 domain-containing protein</fullName>
    </recommendedName>
</protein>
<dbReference type="InterPro" id="IPR053134">
    <property type="entry name" value="RNA-dir_DNA_polymerase"/>
</dbReference>
<dbReference type="Gramene" id="Ma03_t17400.1">
    <property type="protein sequence ID" value="Ma03_p17400.1"/>
    <property type="gene ID" value="Ma03_g17400"/>
</dbReference>
<dbReference type="InterPro" id="IPR012337">
    <property type="entry name" value="RNaseH-like_sf"/>
</dbReference>
<dbReference type="Gene3D" id="3.30.70.270">
    <property type="match status" value="2"/>
</dbReference>
<dbReference type="CDD" id="cd00303">
    <property type="entry name" value="retropepsin_like"/>
    <property type="match status" value="1"/>
</dbReference>
<name>A0A804ID46_MUSAM</name>
<keyword evidence="1" id="KW-0233">DNA recombination</keyword>
<dbReference type="InterPro" id="IPR043128">
    <property type="entry name" value="Rev_trsase/Diguanyl_cyclase"/>
</dbReference>
<accession>A0A804ID46</accession>
<dbReference type="PANTHER" id="PTHR24559">
    <property type="entry name" value="TRANSPOSON TY3-I GAG-POL POLYPROTEIN"/>
    <property type="match status" value="1"/>
</dbReference>
<dbReference type="CDD" id="cd01647">
    <property type="entry name" value="RT_LTR"/>
    <property type="match status" value="1"/>
</dbReference>
<dbReference type="PANTHER" id="PTHR24559:SF444">
    <property type="entry name" value="REVERSE TRANSCRIPTASE DOMAIN-CONTAINING PROTEIN"/>
    <property type="match status" value="1"/>
</dbReference>
<dbReference type="SUPFAM" id="SSF50630">
    <property type="entry name" value="Acid proteases"/>
    <property type="match status" value="1"/>
</dbReference>
<evidence type="ECO:0000259" key="4">
    <source>
        <dbReference type="PROSITE" id="PS50879"/>
    </source>
</evidence>
<evidence type="ECO:0000313" key="5">
    <source>
        <dbReference type="EnsemblPlants" id="Ma03_p17400.1"/>
    </source>
</evidence>
<dbReference type="Pfam" id="PF13456">
    <property type="entry name" value="RVT_3"/>
    <property type="match status" value="1"/>
</dbReference>
<evidence type="ECO:0000259" key="3">
    <source>
        <dbReference type="PROSITE" id="PS50878"/>
    </source>
</evidence>
<dbReference type="InterPro" id="IPR036397">
    <property type="entry name" value="RNaseH_sf"/>
</dbReference>
<dbReference type="AlphaFoldDB" id="A0A804ID46"/>
<dbReference type="PROSITE" id="PS50879">
    <property type="entry name" value="RNASE_H_1"/>
    <property type="match status" value="1"/>
</dbReference>
<feature type="domain" description="Reverse transcriptase" evidence="3">
    <location>
        <begin position="378"/>
        <end position="557"/>
    </location>
</feature>
<evidence type="ECO:0000256" key="1">
    <source>
        <dbReference type="ARBA" id="ARBA00023172"/>
    </source>
</evidence>
<dbReference type="InterPro" id="IPR021109">
    <property type="entry name" value="Peptidase_aspartic_dom_sf"/>
</dbReference>
<feature type="compositionally biased region" description="Basic and acidic residues" evidence="2">
    <location>
        <begin position="264"/>
        <end position="282"/>
    </location>
</feature>
<dbReference type="Pfam" id="PF00078">
    <property type="entry name" value="RVT_1"/>
    <property type="match status" value="1"/>
</dbReference>
<dbReference type="Pfam" id="PF17919">
    <property type="entry name" value="RT_RNaseH_2"/>
    <property type="match status" value="1"/>
</dbReference>
<feature type="domain" description="RNase H type-1" evidence="4">
    <location>
        <begin position="747"/>
        <end position="876"/>
    </location>
</feature>
<dbReference type="InParanoid" id="A0A804ID46"/>
<dbReference type="InterPro" id="IPR043502">
    <property type="entry name" value="DNA/RNA_pol_sf"/>
</dbReference>
<evidence type="ECO:0000313" key="6">
    <source>
        <dbReference type="Proteomes" id="UP000012960"/>
    </source>
</evidence>
<dbReference type="SUPFAM" id="SSF53098">
    <property type="entry name" value="Ribonuclease H-like"/>
    <property type="match status" value="1"/>
</dbReference>
<reference evidence="5" key="1">
    <citation type="submission" date="2021-05" db="UniProtKB">
        <authorList>
            <consortium name="EnsemblPlants"/>
        </authorList>
    </citation>
    <scope>IDENTIFICATION</scope>
    <source>
        <strain evidence="5">subsp. malaccensis</strain>
    </source>
</reference>
<dbReference type="Proteomes" id="UP000012960">
    <property type="component" value="Unplaced"/>
</dbReference>
<keyword evidence="6" id="KW-1185">Reference proteome</keyword>
<dbReference type="InterPro" id="IPR000477">
    <property type="entry name" value="RT_dom"/>
</dbReference>
<dbReference type="OrthoDB" id="779804at2759"/>
<proteinExistence type="predicted"/>
<organism evidence="5 6">
    <name type="scientific">Musa acuminata subsp. malaccensis</name>
    <name type="common">Wild banana</name>
    <name type="synonym">Musa malaccensis</name>
    <dbReference type="NCBI Taxonomy" id="214687"/>
    <lineage>
        <taxon>Eukaryota</taxon>
        <taxon>Viridiplantae</taxon>
        <taxon>Streptophyta</taxon>
        <taxon>Embryophyta</taxon>
        <taxon>Tracheophyta</taxon>
        <taxon>Spermatophyta</taxon>
        <taxon>Magnoliopsida</taxon>
        <taxon>Liliopsida</taxon>
        <taxon>Zingiberales</taxon>
        <taxon>Musaceae</taxon>
        <taxon>Musa</taxon>
    </lineage>
</organism>
<dbReference type="PROSITE" id="PS50878">
    <property type="entry name" value="RT_POL"/>
    <property type="match status" value="1"/>
</dbReference>
<dbReference type="SUPFAM" id="SSF56672">
    <property type="entry name" value="DNA/RNA polymerases"/>
    <property type="match status" value="1"/>
</dbReference>
<dbReference type="GO" id="GO:0003676">
    <property type="term" value="F:nucleic acid binding"/>
    <property type="evidence" value="ECO:0007669"/>
    <property type="project" value="InterPro"/>
</dbReference>
<sequence length="906" mass="101759">MKNPRELADKTRYCHFHRQNRHDTEECRELKRQIEELIRRGHLSHYLWQNKELSLRPEGPVERQIDVITGGPAYGGKIMTGQKAYTHTPTAEDPGHGPAPEVTFPAERAEPPKHDDALVVAAIIANAQVKRVMVDTGSSADILYLDAFQKLGLSHDALVTMSSALTGFTYKSILPLGTTVLPLTLGEAPRTKTVMITFLVVDLPTAYNAILGRPTLNKLRAVISTYHRTVKFPTRAGVGEAKGNPRESRRCYLTTISLHKRRRAELPLKDPREIKRSSRHPEPTGPTVDVPLQDGRPDQTVKVGSELLEHERARLINLLQENVDVFAWSPTDMAGVDLEVSQHHLCISPDARPVKQRPRRLAPERQQVVRGEVERLLAVGFIEEAKYPHWLSNVVLVKKPNGSWRICVDYTDLNRACPKDCYPLPRIDQLVDAMAGHARLSFMDAFSGYNQIRMALEDQQHTAFLTDQGVYFYKVMPFGLKNAGATYQRTVNKMFAHQIGRNMEVYIDDMIVKSRTTATHLPDLAETFDTLRRYNIRLNPAKCAFGINSGKFLGFIIHERGINVNPDKVWAIIDMQAPRAIKELQRLNGRLAALSRFLSRSGDRCLPFFRALKNPQEFAWTAECGEAFAHIKEHLASLPRLASVSPQEKLGIYLAASQNAVSSVLIKEAPGGQQPVYYTSHVLNGPEERYPPIEKLALALVLTARKLRPYFQAHPIEYVPRTAIKAHAVADFISELTRPKGEELERVKREWLLRVDGSSGRKGAGVGLVLEVPDGRSFERSLRYGFKATNNEAEYEALLAGLRLVVEMQVDDKHILTDSQLVAEQLDGRYEARDPTMSKYLVEVRALAAHFSRFVLSRVPKRQNERADTLAKLASRLNPLGKPDVEELPTRAITVATVTTADPPTT</sequence>
<dbReference type="Gene3D" id="3.10.10.10">
    <property type="entry name" value="HIV Type 1 Reverse Transcriptase, subunit A, domain 1"/>
    <property type="match status" value="1"/>
</dbReference>
<dbReference type="GO" id="GO:0006310">
    <property type="term" value="P:DNA recombination"/>
    <property type="evidence" value="ECO:0007669"/>
    <property type="project" value="UniProtKB-KW"/>
</dbReference>
<evidence type="ECO:0008006" key="7">
    <source>
        <dbReference type="Google" id="ProtNLM"/>
    </source>
</evidence>
<dbReference type="OMA" id="QKAYTHT"/>
<evidence type="ECO:0000256" key="2">
    <source>
        <dbReference type="SAM" id="MobiDB-lite"/>
    </source>
</evidence>